<dbReference type="InterPro" id="IPR039425">
    <property type="entry name" value="RNA_pol_sigma-70-like"/>
</dbReference>
<dbReference type="EMBL" id="JACHGJ010000007">
    <property type="protein sequence ID" value="MBB6481733.1"/>
    <property type="molecule type" value="Genomic_DNA"/>
</dbReference>
<comment type="similarity">
    <text evidence="1">Belongs to the sigma-70 factor family. ECF subfamily.</text>
</comment>
<evidence type="ECO:0000313" key="8">
    <source>
        <dbReference type="Proteomes" id="UP000587760"/>
    </source>
</evidence>
<dbReference type="InterPro" id="IPR013325">
    <property type="entry name" value="RNA_pol_sigma_r2"/>
</dbReference>
<evidence type="ECO:0000256" key="3">
    <source>
        <dbReference type="ARBA" id="ARBA00023082"/>
    </source>
</evidence>
<evidence type="ECO:0000313" key="7">
    <source>
        <dbReference type="EMBL" id="MBB6481733.1"/>
    </source>
</evidence>
<sequence>MNENRLFIEIYDEYAEPIYRYIHYKTCHRETAEDLTSQTFLKAMEKWHQFNSAKGTLSSWLYCIARNLITDHFRSGAKWGFIRDVSDIWDLPAESDAVKELMREETRGELHRALNQLPPRQREVVILRVWEELPYKQIASISGKSEANCKMLFSRALKKLKSSLGTAVIFQLIFARPLFGRRDL</sequence>
<proteinExistence type="inferred from homology"/>
<dbReference type="Gene3D" id="1.10.10.10">
    <property type="entry name" value="Winged helix-like DNA-binding domain superfamily/Winged helix DNA-binding domain"/>
    <property type="match status" value="1"/>
</dbReference>
<feature type="domain" description="RNA polymerase sigma factor 70 region 4 type 2" evidence="6">
    <location>
        <begin position="108"/>
        <end position="160"/>
    </location>
</feature>
<dbReference type="InterPro" id="IPR013324">
    <property type="entry name" value="RNA_pol_sigma_r3/r4-like"/>
</dbReference>
<dbReference type="InterPro" id="IPR014284">
    <property type="entry name" value="RNA_pol_sigma-70_dom"/>
</dbReference>
<dbReference type="Pfam" id="PF04542">
    <property type="entry name" value="Sigma70_r2"/>
    <property type="match status" value="1"/>
</dbReference>
<keyword evidence="8" id="KW-1185">Reference proteome</keyword>
<comment type="caution">
    <text evidence="7">The sequence shown here is derived from an EMBL/GenBank/DDBJ whole genome shotgun (WGS) entry which is preliminary data.</text>
</comment>
<dbReference type="NCBIfam" id="TIGR02937">
    <property type="entry name" value="sigma70-ECF"/>
    <property type="match status" value="1"/>
</dbReference>
<keyword evidence="2" id="KW-0805">Transcription regulation</keyword>
<dbReference type="Proteomes" id="UP000587760">
    <property type="component" value="Unassembled WGS sequence"/>
</dbReference>
<organism evidence="7 8">
    <name type="scientific">Spirochaeta isovalerica</name>
    <dbReference type="NCBI Taxonomy" id="150"/>
    <lineage>
        <taxon>Bacteria</taxon>
        <taxon>Pseudomonadati</taxon>
        <taxon>Spirochaetota</taxon>
        <taxon>Spirochaetia</taxon>
        <taxon>Spirochaetales</taxon>
        <taxon>Spirochaetaceae</taxon>
        <taxon>Spirochaeta</taxon>
    </lineage>
</organism>
<gene>
    <name evidence="7" type="ORF">HNR50_003413</name>
</gene>
<evidence type="ECO:0000256" key="1">
    <source>
        <dbReference type="ARBA" id="ARBA00010641"/>
    </source>
</evidence>
<dbReference type="RefSeq" id="WP_184747966.1">
    <property type="nucleotide sequence ID" value="NZ_JACHGJ010000007.1"/>
</dbReference>
<keyword evidence="3" id="KW-0731">Sigma factor</keyword>
<dbReference type="InterPro" id="IPR007627">
    <property type="entry name" value="RNA_pol_sigma70_r2"/>
</dbReference>
<dbReference type="CDD" id="cd06171">
    <property type="entry name" value="Sigma70_r4"/>
    <property type="match status" value="1"/>
</dbReference>
<dbReference type="AlphaFoldDB" id="A0A841RCR2"/>
<evidence type="ECO:0000259" key="5">
    <source>
        <dbReference type="Pfam" id="PF04542"/>
    </source>
</evidence>
<dbReference type="GO" id="GO:0016987">
    <property type="term" value="F:sigma factor activity"/>
    <property type="evidence" value="ECO:0007669"/>
    <property type="project" value="UniProtKB-KW"/>
</dbReference>
<evidence type="ECO:0000256" key="2">
    <source>
        <dbReference type="ARBA" id="ARBA00023015"/>
    </source>
</evidence>
<dbReference type="PANTHER" id="PTHR43133">
    <property type="entry name" value="RNA POLYMERASE ECF-TYPE SIGMA FACTO"/>
    <property type="match status" value="1"/>
</dbReference>
<evidence type="ECO:0000259" key="6">
    <source>
        <dbReference type="Pfam" id="PF08281"/>
    </source>
</evidence>
<dbReference type="Pfam" id="PF08281">
    <property type="entry name" value="Sigma70_r4_2"/>
    <property type="match status" value="1"/>
</dbReference>
<keyword evidence="4" id="KW-0804">Transcription</keyword>
<accession>A0A841RCR2</accession>
<dbReference type="InterPro" id="IPR036388">
    <property type="entry name" value="WH-like_DNA-bd_sf"/>
</dbReference>
<protein>
    <submittedName>
        <fullName evidence="7">RNA polymerase sigma-70 factor (ECF subfamily)</fullName>
    </submittedName>
</protein>
<dbReference type="SUPFAM" id="SSF88946">
    <property type="entry name" value="Sigma2 domain of RNA polymerase sigma factors"/>
    <property type="match status" value="1"/>
</dbReference>
<feature type="domain" description="RNA polymerase sigma-70 region 2" evidence="5">
    <location>
        <begin position="10"/>
        <end position="76"/>
    </location>
</feature>
<name>A0A841RCR2_9SPIO</name>
<reference evidence="7 8" key="1">
    <citation type="submission" date="2020-08" db="EMBL/GenBank/DDBJ databases">
        <title>Genomic Encyclopedia of Type Strains, Phase IV (KMG-IV): sequencing the most valuable type-strain genomes for metagenomic binning, comparative biology and taxonomic classification.</title>
        <authorList>
            <person name="Goeker M."/>
        </authorList>
    </citation>
    <scope>NUCLEOTIDE SEQUENCE [LARGE SCALE GENOMIC DNA]</scope>
    <source>
        <strain evidence="7 8">DSM 2461</strain>
    </source>
</reference>
<dbReference type="Gene3D" id="1.10.1740.10">
    <property type="match status" value="1"/>
</dbReference>
<evidence type="ECO:0000256" key="4">
    <source>
        <dbReference type="ARBA" id="ARBA00023163"/>
    </source>
</evidence>
<dbReference type="PANTHER" id="PTHR43133:SF57">
    <property type="entry name" value="RNA POLYMERASE SIGMA-70 FACTOR"/>
    <property type="match status" value="1"/>
</dbReference>
<dbReference type="InterPro" id="IPR013249">
    <property type="entry name" value="RNA_pol_sigma70_r4_t2"/>
</dbReference>
<dbReference type="SUPFAM" id="SSF88659">
    <property type="entry name" value="Sigma3 and sigma4 domains of RNA polymerase sigma factors"/>
    <property type="match status" value="1"/>
</dbReference>
<dbReference type="GO" id="GO:0003677">
    <property type="term" value="F:DNA binding"/>
    <property type="evidence" value="ECO:0007669"/>
    <property type="project" value="InterPro"/>
</dbReference>
<dbReference type="GO" id="GO:0006352">
    <property type="term" value="P:DNA-templated transcription initiation"/>
    <property type="evidence" value="ECO:0007669"/>
    <property type="project" value="InterPro"/>
</dbReference>